<reference evidence="2 3" key="1">
    <citation type="submission" date="2015-09" db="EMBL/GenBank/DDBJ databases">
        <title>Draft Genome Sequence of Bradyrhizobium manausense Strain BR 3351T, a Novel Symbiotic Nitrogen-Fixing Alphaproteobacterium Isolated from Brazilian Amazon Rain Forest.</title>
        <authorList>
            <person name="De Araujo J.L."/>
            <person name="Zilli J.E."/>
        </authorList>
    </citation>
    <scope>NUCLEOTIDE SEQUENCE [LARGE SCALE GENOMIC DNA]</scope>
    <source>
        <strain evidence="2 3">BR3351</strain>
    </source>
</reference>
<keyword evidence="1" id="KW-0732">Signal</keyword>
<proteinExistence type="predicted"/>
<sequence>MRCANVMLRATVLATVALLSTLSTVSAGMSGKSDYAKCSATAKARDPRAARGLGVIGIIVGCTKRVYDSDGHGALPEPQAASWPATEPVNYVSCYHPADRTLDLHPCR</sequence>
<feature type="signal peptide" evidence="1">
    <location>
        <begin position="1"/>
        <end position="27"/>
    </location>
</feature>
<comment type="caution">
    <text evidence="2">The sequence shown here is derived from an EMBL/GenBank/DDBJ whole genome shotgun (WGS) entry which is preliminary data.</text>
</comment>
<evidence type="ECO:0000256" key="1">
    <source>
        <dbReference type="SAM" id="SignalP"/>
    </source>
</evidence>
<evidence type="ECO:0000313" key="2">
    <source>
        <dbReference type="EMBL" id="KRQ03293.1"/>
    </source>
</evidence>
<dbReference type="STRING" id="989370.AOQ71_31695"/>
<keyword evidence="3" id="KW-1185">Reference proteome</keyword>
<protein>
    <recommendedName>
        <fullName evidence="4">Secreted protein</fullName>
    </recommendedName>
</protein>
<evidence type="ECO:0008006" key="4">
    <source>
        <dbReference type="Google" id="ProtNLM"/>
    </source>
</evidence>
<dbReference type="AlphaFoldDB" id="A0A0R3D416"/>
<dbReference type="EMBL" id="LJYG01000108">
    <property type="protein sequence ID" value="KRQ03293.1"/>
    <property type="molecule type" value="Genomic_DNA"/>
</dbReference>
<evidence type="ECO:0000313" key="3">
    <source>
        <dbReference type="Proteomes" id="UP000051936"/>
    </source>
</evidence>
<organism evidence="2 3">
    <name type="scientific">Bradyrhizobium manausense</name>
    <dbReference type="NCBI Taxonomy" id="989370"/>
    <lineage>
        <taxon>Bacteria</taxon>
        <taxon>Pseudomonadati</taxon>
        <taxon>Pseudomonadota</taxon>
        <taxon>Alphaproteobacteria</taxon>
        <taxon>Hyphomicrobiales</taxon>
        <taxon>Nitrobacteraceae</taxon>
        <taxon>Bradyrhizobium</taxon>
    </lineage>
</organism>
<gene>
    <name evidence="2" type="ORF">AOQ71_31695</name>
</gene>
<dbReference type="Proteomes" id="UP000051936">
    <property type="component" value="Unassembled WGS sequence"/>
</dbReference>
<name>A0A0R3D416_9BRAD</name>
<feature type="chain" id="PRO_5006435115" description="Secreted protein" evidence="1">
    <location>
        <begin position="28"/>
        <end position="108"/>
    </location>
</feature>
<accession>A0A0R3D416</accession>